<keyword evidence="3" id="KW-1185">Reference proteome</keyword>
<evidence type="ECO:0000256" key="1">
    <source>
        <dbReference type="SAM" id="MobiDB-lite"/>
    </source>
</evidence>
<name>A0ABQ9TDF1_SAGOE</name>
<evidence type="ECO:0000313" key="3">
    <source>
        <dbReference type="Proteomes" id="UP001266305"/>
    </source>
</evidence>
<feature type="region of interest" description="Disordered" evidence="1">
    <location>
        <begin position="1"/>
        <end position="20"/>
    </location>
</feature>
<dbReference type="EMBL" id="JASSZA010000023">
    <property type="protein sequence ID" value="KAK2082769.1"/>
    <property type="molecule type" value="Genomic_DNA"/>
</dbReference>
<protein>
    <submittedName>
        <fullName evidence="2">Uncharacterized protein</fullName>
    </submittedName>
</protein>
<gene>
    <name evidence="2" type="ORF">P7K49_038005</name>
</gene>
<sequence>MSHTHAIGEGKEKRQNKTDGILEKQHNAFLPETFPPSEEMRLSRAPSPPALLSVLGDPRKWRPTGSSSASSLLLGRLGGIKAQTLDEDERHDPPQNKGGPTKSEFCAQICKAPIRAVSLRPPLAFS</sequence>
<feature type="region of interest" description="Disordered" evidence="1">
    <location>
        <begin position="83"/>
        <end position="104"/>
    </location>
</feature>
<reference evidence="2 3" key="1">
    <citation type="submission" date="2023-05" db="EMBL/GenBank/DDBJ databases">
        <title>B98-5 Cell Line De Novo Hybrid Assembly: An Optical Mapping Approach.</title>
        <authorList>
            <person name="Kananen K."/>
            <person name="Auerbach J.A."/>
            <person name="Kautto E."/>
            <person name="Blachly J.S."/>
        </authorList>
    </citation>
    <scope>NUCLEOTIDE SEQUENCE [LARGE SCALE GENOMIC DNA]</scope>
    <source>
        <strain evidence="2">B95-8</strain>
        <tissue evidence="2">Cell line</tissue>
    </source>
</reference>
<dbReference type="Proteomes" id="UP001266305">
    <property type="component" value="Unassembled WGS sequence"/>
</dbReference>
<proteinExistence type="predicted"/>
<comment type="caution">
    <text evidence="2">The sequence shown here is derived from an EMBL/GenBank/DDBJ whole genome shotgun (WGS) entry which is preliminary data.</text>
</comment>
<accession>A0ABQ9TDF1</accession>
<evidence type="ECO:0000313" key="2">
    <source>
        <dbReference type="EMBL" id="KAK2082769.1"/>
    </source>
</evidence>
<organism evidence="2 3">
    <name type="scientific">Saguinus oedipus</name>
    <name type="common">Cotton-top tamarin</name>
    <name type="synonym">Oedipomidas oedipus</name>
    <dbReference type="NCBI Taxonomy" id="9490"/>
    <lineage>
        <taxon>Eukaryota</taxon>
        <taxon>Metazoa</taxon>
        <taxon>Chordata</taxon>
        <taxon>Craniata</taxon>
        <taxon>Vertebrata</taxon>
        <taxon>Euteleostomi</taxon>
        <taxon>Mammalia</taxon>
        <taxon>Eutheria</taxon>
        <taxon>Euarchontoglires</taxon>
        <taxon>Primates</taxon>
        <taxon>Haplorrhini</taxon>
        <taxon>Platyrrhini</taxon>
        <taxon>Cebidae</taxon>
        <taxon>Callitrichinae</taxon>
        <taxon>Saguinus</taxon>
    </lineage>
</organism>
<feature type="region of interest" description="Disordered" evidence="1">
    <location>
        <begin position="54"/>
        <end position="73"/>
    </location>
</feature>